<evidence type="ECO:0000313" key="5">
    <source>
        <dbReference type="Proteomes" id="UP001220964"/>
    </source>
</evidence>
<protein>
    <submittedName>
        <fullName evidence="4">Efflux transporter outer membrane subunit</fullName>
    </submittedName>
</protein>
<keyword evidence="2" id="KW-0812">Transmembrane</keyword>
<evidence type="ECO:0000313" key="4">
    <source>
        <dbReference type="EMBL" id="MDF0600100.1"/>
    </source>
</evidence>
<keyword evidence="5" id="KW-1185">Reference proteome</keyword>
<dbReference type="InterPro" id="IPR003423">
    <property type="entry name" value="OMP_efflux"/>
</dbReference>
<keyword evidence="2" id="KW-0564">Palmitate</keyword>
<dbReference type="AlphaFoldDB" id="A0AAE3T911"/>
<feature type="compositionally biased region" description="Basic and acidic residues" evidence="3">
    <location>
        <begin position="458"/>
        <end position="470"/>
    </location>
</feature>
<sequence>MFRAVPLAAATLALASCAVGPDYDAPSIELPDRFLHAQDGTLLNAATELWWLKLNDPLLAHYVERGNAQNLSIAAALERIRAAEAGLGRVGLNALTNGGLEVRGTRGPDRLGRIDNQVSGGFNAVYILDVFGGRRRATEQALALHEAAQYDAGVVRLAFLSDITDAYLQARYFQAAAEIAKSSIRSRRQLVGIAQQLRTAGATTQLDVEQARRLLKSAEAELPELMAGFESNVFRLATLLAEAPEPLLEEMRSSDYQPRPIGFEGAGIPANLLRNRPDIRAAERQLAAATAAIGVAEAQLYPSLSLSGTITASDSELLGYSDNWSIGPTLNLPILNRGVLDAGRRVAVSEARQAELDWRSTVRTAVEEVQRGLSRTGYLKTQVGKLEETLVYSRRVLELSRSAYRAQEVVLTEVLDAEIALSRDRLSLAAAYRDYALAWSQLQVSGGKGWRAPGFQTDLEREDPHPRRDPLGLSGIFRGGKG</sequence>
<reference evidence="4" key="1">
    <citation type="submission" date="2023-03" db="EMBL/GenBank/DDBJ databases">
        <title>Multiphase analysis and comparison of six strains from genera Psychromarinibacter, Lutimaribacter, and Maritimibacter, including a novel species: Psychromarinibacter sediminicola sp. nov.</title>
        <authorList>
            <person name="Wang Y.-H."/>
            <person name="Ye M.-Q."/>
            <person name="Du Z.-J."/>
        </authorList>
    </citation>
    <scope>NUCLEOTIDE SEQUENCE</scope>
    <source>
        <strain evidence="4">C21-152</strain>
    </source>
</reference>
<feature type="region of interest" description="Disordered" evidence="3">
    <location>
        <begin position="453"/>
        <end position="482"/>
    </location>
</feature>
<comment type="caution">
    <text evidence="4">The sequence shown here is derived from an EMBL/GenBank/DDBJ whole genome shotgun (WGS) entry which is preliminary data.</text>
</comment>
<dbReference type="PANTHER" id="PTHR30203">
    <property type="entry name" value="OUTER MEMBRANE CATION EFFLUX PROTEIN"/>
    <property type="match status" value="1"/>
</dbReference>
<gene>
    <name evidence="4" type="ORF">P1J78_05095</name>
</gene>
<comment type="subcellular location">
    <subcellularLocation>
        <location evidence="2">Cell membrane</location>
        <topology evidence="2">Lipid-anchor</topology>
    </subcellularLocation>
</comment>
<feature type="signal peptide" evidence="2">
    <location>
        <begin position="1"/>
        <end position="18"/>
    </location>
</feature>
<keyword evidence="2" id="KW-0732">Signal</keyword>
<keyword evidence="2" id="KW-1134">Transmembrane beta strand</keyword>
<proteinExistence type="inferred from homology"/>
<dbReference type="GO" id="GO:0005886">
    <property type="term" value="C:plasma membrane"/>
    <property type="evidence" value="ECO:0007669"/>
    <property type="project" value="UniProtKB-SubCell"/>
</dbReference>
<dbReference type="GO" id="GO:0015562">
    <property type="term" value="F:efflux transmembrane transporter activity"/>
    <property type="evidence" value="ECO:0007669"/>
    <property type="project" value="InterPro"/>
</dbReference>
<feature type="chain" id="PRO_5041766469" evidence="2">
    <location>
        <begin position="19"/>
        <end position="482"/>
    </location>
</feature>
<comment type="similarity">
    <text evidence="1 2">Belongs to the outer membrane factor (OMF) (TC 1.B.17) family.</text>
</comment>
<keyword evidence="2" id="KW-0472">Membrane</keyword>
<dbReference type="Gene3D" id="2.20.200.10">
    <property type="entry name" value="Outer membrane efflux proteins (OEP)"/>
    <property type="match status" value="1"/>
</dbReference>
<dbReference type="Pfam" id="PF02321">
    <property type="entry name" value="OEP"/>
    <property type="match status" value="2"/>
</dbReference>
<dbReference type="RefSeq" id="WP_275566244.1">
    <property type="nucleotide sequence ID" value="NZ_JARGYC010000009.1"/>
</dbReference>
<dbReference type="Gene3D" id="1.20.1600.10">
    <property type="entry name" value="Outer membrane efflux proteins (OEP)"/>
    <property type="match status" value="1"/>
</dbReference>
<evidence type="ECO:0000256" key="3">
    <source>
        <dbReference type="SAM" id="MobiDB-lite"/>
    </source>
</evidence>
<keyword evidence="2" id="KW-0449">Lipoprotein</keyword>
<dbReference type="SUPFAM" id="SSF56954">
    <property type="entry name" value="Outer membrane efflux proteins (OEP)"/>
    <property type="match status" value="1"/>
</dbReference>
<organism evidence="4 5">
    <name type="scientific">Psychromarinibacter sediminicola</name>
    <dbReference type="NCBI Taxonomy" id="3033385"/>
    <lineage>
        <taxon>Bacteria</taxon>
        <taxon>Pseudomonadati</taxon>
        <taxon>Pseudomonadota</taxon>
        <taxon>Alphaproteobacteria</taxon>
        <taxon>Rhodobacterales</taxon>
        <taxon>Paracoccaceae</taxon>
        <taxon>Psychromarinibacter</taxon>
    </lineage>
</organism>
<dbReference type="EMBL" id="JARGYC010000009">
    <property type="protein sequence ID" value="MDF0600100.1"/>
    <property type="molecule type" value="Genomic_DNA"/>
</dbReference>
<dbReference type="PANTHER" id="PTHR30203:SF25">
    <property type="entry name" value="OUTER MEMBRANE PROTEIN-RELATED"/>
    <property type="match status" value="1"/>
</dbReference>
<dbReference type="Proteomes" id="UP001220964">
    <property type="component" value="Unassembled WGS sequence"/>
</dbReference>
<dbReference type="InterPro" id="IPR010131">
    <property type="entry name" value="MdtP/NodT-like"/>
</dbReference>
<evidence type="ECO:0000256" key="1">
    <source>
        <dbReference type="ARBA" id="ARBA00007613"/>
    </source>
</evidence>
<evidence type="ECO:0000256" key="2">
    <source>
        <dbReference type="RuleBase" id="RU362097"/>
    </source>
</evidence>
<dbReference type="NCBIfam" id="TIGR01845">
    <property type="entry name" value="outer_NodT"/>
    <property type="match status" value="1"/>
</dbReference>
<name>A0AAE3T911_9RHOB</name>
<dbReference type="PROSITE" id="PS51257">
    <property type="entry name" value="PROKAR_LIPOPROTEIN"/>
    <property type="match status" value="1"/>
</dbReference>
<accession>A0AAE3T911</accession>